<proteinExistence type="predicted"/>
<dbReference type="EMBL" id="MU070107">
    <property type="protein sequence ID" value="KAF5829849.1"/>
    <property type="molecule type" value="Genomic_DNA"/>
</dbReference>
<feature type="region of interest" description="Disordered" evidence="1">
    <location>
        <begin position="1"/>
        <end position="37"/>
    </location>
</feature>
<reference evidence="2" key="1">
    <citation type="submission" date="2017-08" db="EMBL/GenBank/DDBJ databases">
        <authorList>
            <person name="Polle J.E."/>
            <person name="Barry K."/>
            <person name="Cushman J."/>
            <person name="Schmutz J."/>
            <person name="Tran D."/>
            <person name="Hathwaick L.T."/>
            <person name="Yim W.C."/>
            <person name="Jenkins J."/>
            <person name="Mckie-Krisberg Z.M."/>
            <person name="Prochnik S."/>
            <person name="Lindquist E."/>
            <person name="Dockter R.B."/>
            <person name="Adam C."/>
            <person name="Molina H."/>
            <person name="Bunkerborg J."/>
            <person name="Jin E."/>
            <person name="Buchheim M."/>
            <person name="Magnuson J."/>
        </authorList>
    </citation>
    <scope>NUCLEOTIDE SEQUENCE</scope>
    <source>
        <strain evidence="2">CCAP 19/18</strain>
    </source>
</reference>
<keyword evidence="3" id="KW-1185">Reference proteome</keyword>
<evidence type="ECO:0000313" key="2">
    <source>
        <dbReference type="EMBL" id="KAF5829849.1"/>
    </source>
</evidence>
<name>A0ABQ7G5H1_DUNSA</name>
<protein>
    <recommendedName>
        <fullName evidence="4">Encoded protein</fullName>
    </recommendedName>
</protein>
<dbReference type="Proteomes" id="UP000815325">
    <property type="component" value="Unassembled WGS sequence"/>
</dbReference>
<feature type="compositionally biased region" description="Basic residues" evidence="1">
    <location>
        <begin position="1"/>
        <end position="13"/>
    </location>
</feature>
<evidence type="ECO:0008006" key="4">
    <source>
        <dbReference type="Google" id="ProtNLM"/>
    </source>
</evidence>
<accession>A0ABQ7G5H1</accession>
<evidence type="ECO:0000313" key="3">
    <source>
        <dbReference type="Proteomes" id="UP000815325"/>
    </source>
</evidence>
<sequence length="137" mass="13586">MGGTGRKTKKAMSKRSEAGVANARVGAGAGAEKVEASSGPIYQALKEKATTGGQPPAYVLIPAQAPPAYYHPPAAPAYYHPPAPRAMAAANAPTSRTVTGSGGISVVTSTPVSVSNPITIDSPSSSISGGFGFGLFG</sequence>
<evidence type="ECO:0000256" key="1">
    <source>
        <dbReference type="SAM" id="MobiDB-lite"/>
    </source>
</evidence>
<organism evidence="2 3">
    <name type="scientific">Dunaliella salina</name>
    <name type="common">Green alga</name>
    <name type="synonym">Protococcus salinus</name>
    <dbReference type="NCBI Taxonomy" id="3046"/>
    <lineage>
        <taxon>Eukaryota</taxon>
        <taxon>Viridiplantae</taxon>
        <taxon>Chlorophyta</taxon>
        <taxon>core chlorophytes</taxon>
        <taxon>Chlorophyceae</taxon>
        <taxon>CS clade</taxon>
        <taxon>Chlamydomonadales</taxon>
        <taxon>Dunaliellaceae</taxon>
        <taxon>Dunaliella</taxon>
    </lineage>
</organism>
<gene>
    <name evidence="2" type="ORF">DUNSADRAFT_15413</name>
</gene>
<comment type="caution">
    <text evidence="2">The sequence shown here is derived from an EMBL/GenBank/DDBJ whole genome shotgun (WGS) entry which is preliminary data.</text>
</comment>